<dbReference type="AlphaFoldDB" id="A0A382KTQ2"/>
<dbReference type="InterPro" id="IPR001017">
    <property type="entry name" value="DH_E1"/>
</dbReference>
<keyword evidence="2" id="KW-0560">Oxidoreductase</keyword>
<proteinExistence type="predicted"/>
<feature type="domain" description="Dehydrogenase E1 component" evidence="4">
    <location>
        <begin position="3"/>
        <end position="302"/>
    </location>
</feature>
<dbReference type="InterPro" id="IPR029061">
    <property type="entry name" value="THDP-binding"/>
</dbReference>
<name>A0A382KTQ2_9ZZZZ</name>
<evidence type="ECO:0000256" key="3">
    <source>
        <dbReference type="ARBA" id="ARBA00023052"/>
    </source>
</evidence>
<accession>A0A382KTQ2</accession>
<organism evidence="5">
    <name type="scientific">marine metagenome</name>
    <dbReference type="NCBI Taxonomy" id="408172"/>
    <lineage>
        <taxon>unclassified sequences</taxon>
        <taxon>metagenomes</taxon>
        <taxon>ecological metagenomes</taxon>
    </lineage>
</organism>
<dbReference type="Gene3D" id="3.40.50.970">
    <property type="match status" value="1"/>
</dbReference>
<dbReference type="PANTHER" id="PTHR11516">
    <property type="entry name" value="PYRUVATE DEHYDROGENASE E1 COMPONENT, ALPHA SUBUNIT BACTERIAL AND ORGANELLAR"/>
    <property type="match status" value="1"/>
</dbReference>
<dbReference type="Pfam" id="PF00676">
    <property type="entry name" value="E1_dh"/>
    <property type="match status" value="1"/>
</dbReference>
<evidence type="ECO:0000256" key="2">
    <source>
        <dbReference type="ARBA" id="ARBA00023002"/>
    </source>
</evidence>
<reference evidence="5" key="1">
    <citation type="submission" date="2018-05" db="EMBL/GenBank/DDBJ databases">
        <authorList>
            <person name="Lanie J.A."/>
            <person name="Ng W.-L."/>
            <person name="Kazmierczak K.M."/>
            <person name="Andrzejewski T.M."/>
            <person name="Davidsen T.M."/>
            <person name="Wayne K.J."/>
            <person name="Tettelin H."/>
            <person name="Glass J.I."/>
            <person name="Rusch D."/>
            <person name="Podicherti R."/>
            <person name="Tsui H.-C.T."/>
            <person name="Winkler M.E."/>
        </authorList>
    </citation>
    <scope>NUCLEOTIDE SEQUENCE</scope>
</reference>
<dbReference type="PANTHER" id="PTHR11516:SF60">
    <property type="entry name" value="PYRUVATE DEHYDROGENASE E1 COMPONENT SUBUNIT ALPHA"/>
    <property type="match status" value="1"/>
</dbReference>
<protein>
    <recommendedName>
        <fullName evidence="4">Dehydrogenase E1 component domain-containing protein</fullName>
    </recommendedName>
</protein>
<dbReference type="GO" id="GO:0004739">
    <property type="term" value="F:pyruvate dehydrogenase (acetyl-transferring) activity"/>
    <property type="evidence" value="ECO:0007669"/>
    <property type="project" value="TreeGrafter"/>
</dbReference>
<keyword evidence="3" id="KW-0786">Thiamine pyrophosphate</keyword>
<gene>
    <name evidence="5" type="ORF">METZ01_LOCUS280590</name>
</gene>
<dbReference type="GO" id="GO:0006086">
    <property type="term" value="P:pyruvate decarboxylation to acetyl-CoA"/>
    <property type="evidence" value="ECO:0007669"/>
    <property type="project" value="TreeGrafter"/>
</dbReference>
<sequence>MYRKMVEIRTFEEHVWDVYTRGLMPGLAHLYIGEEGVAVGACAALRDDDYITSTHRGHGHCLAKGARLEGMMAEIMGKEAGYCRGKGGSMHIADMAVGNLGANGIVGGSFGIATGAALSANLRQTDQVAVCFFGDGAANQGILLETANMAVIWDLPVIYLCENNQYGEHTPFESVTGVKEIVDRAKGFGMAGERVDGSDSLAVHEVITRAVAKAREGGGPTFVEAVTYRFRGHHVGDAAEYRTKQELAWWMDNKDPIQLLGGEMIRAKIATDEQLQEIHQQVESEIVAAVEFAQQAPYPAPEQAFEDVYS</sequence>
<evidence type="ECO:0000259" key="4">
    <source>
        <dbReference type="Pfam" id="PF00676"/>
    </source>
</evidence>
<dbReference type="InterPro" id="IPR050642">
    <property type="entry name" value="PDH_E1_Alpha_Subunit"/>
</dbReference>
<comment type="cofactor">
    <cofactor evidence="1">
        <name>thiamine diphosphate</name>
        <dbReference type="ChEBI" id="CHEBI:58937"/>
    </cofactor>
</comment>
<dbReference type="CDD" id="cd02000">
    <property type="entry name" value="TPP_E1_PDC_ADC_BCADC"/>
    <property type="match status" value="1"/>
</dbReference>
<dbReference type="EMBL" id="UINC01082713">
    <property type="protein sequence ID" value="SVC27736.1"/>
    <property type="molecule type" value="Genomic_DNA"/>
</dbReference>
<evidence type="ECO:0000256" key="1">
    <source>
        <dbReference type="ARBA" id="ARBA00001964"/>
    </source>
</evidence>
<dbReference type="SUPFAM" id="SSF52518">
    <property type="entry name" value="Thiamin diphosphate-binding fold (THDP-binding)"/>
    <property type="match status" value="1"/>
</dbReference>
<evidence type="ECO:0000313" key="5">
    <source>
        <dbReference type="EMBL" id="SVC27736.1"/>
    </source>
</evidence>